<dbReference type="InterPro" id="IPR054480">
    <property type="entry name" value="AHAS_small-like_ACT"/>
</dbReference>
<reference evidence="2 3" key="1">
    <citation type="submission" date="2020-01" db="EMBL/GenBank/DDBJ databases">
        <authorList>
            <person name="Kim M.K."/>
        </authorList>
    </citation>
    <scope>NUCLEOTIDE SEQUENCE [LARGE SCALE GENOMIC DNA]</scope>
    <source>
        <strain evidence="2 3">BT213</strain>
    </source>
</reference>
<dbReference type="Gene3D" id="3.30.70.260">
    <property type="match status" value="1"/>
</dbReference>
<organism evidence="2 3">
    <name type="scientific">Pontibacter fetidus</name>
    <dbReference type="NCBI Taxonomy" id="2700082"/>
    <lineage>
        <taxon>Bacteria</taxon>
        <taxon>Pseudomonadati</taxon>
        <taxon>Bacteroidota</taxon>
        <taxon>Cytophagia</taxon>
        <taxon>Cytophagales</taxon>
        <taxon>Hymenobacteraceae</taxon>
        <taxon>Pontibacter</taxon>
    </lineage>
</organism>
<gene>
    <name evidence="2" type="ORF">GWO68_07305</name>
</gene>
<sequence>MQTLKIYTENKIGVLEKVTTVFTRNRVNIMTLNLRANALQELSLISVSADISQELAQKVIPQLKRIIEVADAKLKEGSKL</sequence>
<evidence type="ECO:0000259" key="1">
    <source>
        <dbReference type="PROSITE" id="PS51671"/>
    </source>
</evidence>
<feature type="domain" description="ACT" evidence="1">
    <location>
        <begin position="3"/>
        <end position="77"/>
    </location>
</feature>
<name>A0A6B2H4Z3_9BACT</name>
<dbReference type="RefSeq" id="WP_162345776.1">
    <property type="nucleotide sequence ID" value="NZ_JAAEAA010000007.1"/>
</dbReference>
<dbReference type="AlphaFoldDB" id="A0A6B2H4Z3"/>
<evidence type="ECO:0000313" key="2">
    <source>
        <dbReference type="EMBL" id="NDK55716.1"/>
    </source>
</evidence>
<dbReference type="SUPFAM" id="SSF55021">
    <property type="entry name" value="ACT-like"/>
    <property type="match status" value="1"/>
</dbReference>
<accession>A0A6B2H4Z3</accession>
<dbReference type="InterPro" id="IPR002912">
    <property type="entry name" value="ACT_dom"/>
</dbReference>
<keyword evidence="3" id="KW-1185">Reference proteome</keyword>
<comment type="caution">
    <text evidence="2">The sequence shown here is derived from an EMBL/GenBank/DDBJ whole genome shotgun (WGS) entry which is preliminary data.</text>
</comment>
<dbReference type="InterPro" id="IPR045865">
    <property type="entry name" value="ACT-like_dom_sf"/>
</dbReference>
<dbReference type="EMBL" id="JAAEAA010000007">
    <property type="protein sequence ID" value="NDK55716.1"/>
    <property type="molecule type" value="Genomic_DNA"/>
</dbReference>
<proteinExistence type="predicted"/>
<evidence type="ECO:0000313" key="3">
    <source>
        <dbReference type="Proteomes" id="UP000478546"/>
    </source>
</evidence>
<dbReference type="Pfam" id="PF22629">
    <property type="entry name" value="ACT_AHAS_ss"/>
    <property type="match status" value="1"/>
</dbReference>
<protein>
    <recommendedName>
        <fullName evidence="1">ACT domain-containing protein</fullName>
    </recommendedName>
</protein>
<dbReference type="Proteomes" id="UP000478546">
    <property type="component" value="Unassembled WGS sequence"/>
</dbReference>
<dbReference type="PROSITE" id="PS51671">
    <property type="entry name" value="ACT"/>
    <property type="match status" value="1"/>
</dbReference>